<reference evidence="1" key="1">
    <citation type="submission" date="2018-05" db="EMBL/GenBank/DDBJ databases">
        <authorList>
            <person name="Lanie J.A."/>
            <person name="Ng W.-L."/>
            <person name="Kazmierczak K.M."/>
            <person name="Andrzejewski T.M."/>
            <person name="Davidsen T.M."/>
            <person name="Wayne K.J."/>
            <person name="Tettelin H."/>
            <person name="Glass J.I."/>
            <person name="Rusch D."/>
            <person name="Podicherti R."/>
            <person name="Tsui H.-C.T."/>
            <person name="Winkler M.E."/>
        </authorList>
    </citation>
    <scope>NUCLEOTIDE SEQUENCE</scope>
</reference>
<protein>
    <submittedName>
        <fullName evidence="1">Uncharacterized protein</fullName>
    </submittedName>
</protein>
<accession>A0A383C5P8</accession>
<feature type="non-terminal residue" evidence="1">
    <location>
        <position position="1"/>
    </location>
</feature>
<dbReference type="AlphaFoldDB" id="A0A383C5P8"/>
<organism evidence="1">
    <name type="scientific">marine metagenome</name>
    <dbReference type="NCBI Taxonomy" id="408172"/>
    <lineage>
        <taxon>unclassified sequences</taxon>
        <taxon>metagenomes</taxon>
        <taxon>ecological metagenomes</taxon>
    </lineage>
</organism>
<sequence length="242" mass="27379">VGRLQSIIEAVRPQIQAMVNIVAGPSLEDIRTAPEIAALRHAANEMVAKQTGFAYESYLRLKLDNVLERTQESVIRVCGYNKDSNQARRVRLLLSAWADQKKVSAVAADVMPVQSDSHSPLRDRPWIDFLMKFDTHYRRRRLHFVIRALNRLYEHLNEKVFRDLKSENLDAMKSSFYNVLSILQSDNGKGAQRKSANSDLKSTFHELVAMDLPIHNNQISVSENVIGLVDNGLDLLAADLSL</sequence>
<name>A0A383C5P8_9ZZZZ</name>
<evidence type="ECO:0000313" key="1">
    <source>
        <dbReference type="EMBL" id="SVE27542.1"/>
    </source>
</evidence>
<feature type="non-terminal residue" evidence="1">
    <location>
        <position position="242"/>
    </location>
</feature>
<gene>
    <name evidence="1" type="ORF">METZ01_LOCUS480396</name>
</gene>
<proteinExistence type="predicted"/>
<dbReference type="EMBL" id="UINC01206082">
    <property type="protein sequence ID" value="SVE27542.1"/>
    <property type="molecule type" value="Genomic_DNA"/>
</dbReference>